<sequence>MKRDALAVGTPFPSEDERRPPVLPPAGALAWGDDACGLWIDVDLAGVVQRFRWIEPGEFMMGSPDDEPEREKDEGPRHRVRLTTGFWLADTACTQALWRAVMGGKNPSRFQEDERNPVENVSWDEVSGFLRRLASLVPGIVAELPTEAEWEYACRACSETPFHFGATITPERANYDGNYPYAGGSKGKNRKTTVPVKSFPPNDWGLYEMHGNVWEWCADGMRTYDDTEQENPRGPEGDALRIARGGSWNCGAGGLRSACRDVRFCDLRFESLYDRGFRFALRSTRQEQEAGATRLPEASRVTRPE</sequence>
<dbReference type="RefSeq" id="WP_138678128.1">
    <property type="nucleotide sequence ID" value="NZ_SWAD01000041.1"/>
</dbReference>
<dbReference type="PANTHER" id="PTHR23150">
    <property type="entry name" value="SULFATASE MODIFYING FACTOR 1, 2"/>
    <property type="match status" value="1"/>
</dbReference>
<protein>
    <submittedName>
        <fullName evidence="3">Serine/threonine kinase</fullName>
    </submittedName>
</protein>
<dbReference type="Proteomes" id="UP000306324">
    <property type="component" value="Unassembled WGS sequence"/>
</dbReference>
<dbReference type="InterPro" id="IPR051043">
    <property type="entry name" value="Sulfatase_Mod_Factor_Kinase"/>
</dbReference>
<reference evidence="3 4" key="1">
    <citation type="submission" date="2019-04" db="EMBL/GenBank/DDBJ databases">
        <title>A novel phosphate-accumulating bacterium identified in bioreactor for phosphate removal from wastewater.</title>
        <authorList>
            <person name="Kotlyarov R.Y."/>
            <person name="Beletsky A.V."/>
            <person name="Kallistova A.Y."/>
            <person name="Dorofeev A.G."/>
            <person name="Nikolaev Y.Y."/>
            <person name="Pimenov N.V."/>
            <person name="Ravin N.V."/>
            <person name="Mardanov A.V."/>
        </authorList>
    </citation>
    <scope>NUCLEOTIDE SEQUENCE [LARGE SCALE GENOMIC DNA]</scope>
    <source>
        <strain evidence="3 4">Bin19</strain>
    </source>
</reference>
<organism evidence="3 4">
    <name type="scientific">Candidatus Accumulibacter phosphatis</name>
    <dbReference type="NCBI Taxonomy" id="327160"/>
    <lineage>
        <taxon>Bacteria</taxon>
        <taxon>Pseudomonadati</taxon>
        <taxon>Pseudomonadota</taxon>
        <taxon>Betaproteobacteria</taxon>
        <taxon>Candidatus Accumulibacter</taxon>
    </lineage>
</organism>
<dbReference type="SUPFAM" id="SSF56436">
    <property type="entry name" value="C-type lectin-like"/>
    <property type="match status" value="1"/>
</dbReference>
<dbReference type="Gene3D" id="3.90.1580.10">
    <property type="entry name" value="paralog of FGE (formylglycine-generating enzyme)"/>
    <property type="match status" value="1"/>
</dbReference>
<dbReference type="EMBL" id="SWAD01000041">
    <property type="protein sequence ID" value="TMQ76766.1"/>
    <property type="molecule type" value="Genomic_DNA"/>
</dbReference>
<dbReference type="Pfam" id="PF03781">
    <property type="entry name" value="FGE-sulfatase"/>
    <property type="match status" value="1"/>
</dbReference>
<feature type="region of interest" description="Disordered" evidence="1">
    <location>
        <begin position="1"/>
        <end position="21"/>
    </location>
</feature>
<evidence type="ECO:0000313" key="3">
    <source>
        <dbReference type="EMBL" id="TMQ76766.1"/>
    </source>
</evidence>
<name>A0A5S4EN26_9PROT</name>
<evidence type="ECO:0000256" key="1">
    <source>
        <dbReference type="SAM" id="MobiDB-lite"/>
    </source>
</evidence>
<evidence type="ECO:0000259" key="2">
    <source>
        <dbReference type="Pfam" id="PF03781"/>
    </source>
</evidence>
<keyword evidence="3" id="KW-0418">Kinase</keyword>
<keyword evidence="4" id="KW-1185">Reference proteome</keyword>
<gene>
    <name evidence="3" type="ORF">ACCUM_3979</name>
</gene>
<dbReference type="OrthoDB" id="9768004at2"/>
<dbReference type="InterPro" id="IPR042095">
    <property type="entry name" value="SUMF_sf"/>
</dbReference>
<dbReference type="PANTHER" id="PTHR23150:SF19">
    <property type="entry name" value="FORMYLGLYCINE-GENERATING ENZYME"/>
    <property type="match status" value="1"/>
</dbReference>
<accession>A0A5S4EN26</accession>
<dbReference type="InterPro" id="IPR016187">
    <property type="entry name" value="CTDL_fold"/>
</dbReference>
<feature type="region of interest" description="Disordered" evidence="1">
    <location>
        <begin position="286"/>
        <end position="305"/>
    </location>
</feature>
<dbReference type="AlphaFoldDB" id="A0A5S4EN26"/>
<dbReference type="GO" id="GO:0120147">
    <property type="term" value="F:formylglycine-generating oxidase activity"/>
    <property type="evidence" value="ECO:0007669"/>
    <property type="project" value="TreeGrafter"/>
</dbReference>
<keyword evidence="3" id="KW-0808">Transferase</keyword>
<evidence type="ECO:0000313" key="4">
    <source>
        <dbReference type="Proteomes" id="UP000306324"/>
    </source>
</evidence>
<proteinExistence type="predicted"/>
<comment type="caution">
    <text evidence="3">The sequence shown here is derived from an EMBL/GenBank/DDBJ whole genome shotgun (WGS) entry which is preliminary data.</text>
</comment>
<dbReference type="InterPro" id="IPR005532">
    <property type="entry name" value="SUMF_dom"/>
</dbReference>
<feature type="domain" description="Sulfatase-modifying factor enzyme-like" evidence="2">
    <location>
        <begin position="53"/>
        <end position="278"/>
    </location>
</feature>
<dbReference type="GO" id="GO:0016301">
    <property type="term" value="F:kinase activity"/>
    <property type="evidence" value="ECO:0007669"/>
    <property type="project" value="UniProtKB-KW"/>
</dbReference>